<sequence length="1180" mass="129552">MIRRAAYKQVFVIDSPWSQPPQQSHGLNEPLLSSESPQSSLPSLSSSPSLSSLPSSTSSSSLPSLSITNSLQQQLDTDNDDTSIRCSKIFSAHQVPVHLFKRQRAILLKDLERIAPEFEYILTEQGTVVFSRSEPPSPSVSGTPAKISSLPSSSLGQKQPPAFIAIHEEMEDKNWYIYVKPTISMSSPGNTTTSLLLRNPFSVLPTGSLPTQPSSLRGQGKGSGGDPEELNQDRRAGYERRGQQERSHPMLVEEHIDQELHVEDGGGTRSCQNSVGQSQYESWARSWILQSHNTQMRLSTSLSTFTYSSSSSSLFLPTSTSTKISSSSSLHTMAIPSTTCTAECRWNTAALQDQLTHLAQTLISVVDNKDGAQEGHSSKDKVRKLASSILETLPSPASTHKNIGLATPEVTPTSTPLIFASPRQSPRCSGASVESSSNSQGLTEFMLPNTMLSTLHNHSHGHDHGLNDNNSSLIINQTSEPMLRDSVSHFSNYYMNFPPLPFSPSTLPPTIAQPMARSLSIPKEEVEGTASSSKQITENQHQQKVKSRKNSLLSIFDKNISQTSRRLEEDREGDWNQQHQQHLVGRIENRKGRSRANSWLIAKLSPGSNSDSKKQKQPLVQGKQEPAHSPSPRSPGAMHGSCSSLFSSPLPSPSLSPSPLSPFPTSQPSKRSLSRIAPSLTPQSFKRITASINFRRRSSSTPMSSSGALPPVASHAGVEPTATMTSIPERPAISMNRSHSIDIGSYHHHSHSVCYPRSISQSLSPSVTSFSAPRTPRTVATASFFDSASDDSDTTDDNEDPPCSRPQAQRHTSGLQAPRHRQYLHHGSRSNHESEFMVPAEEGLQHQVDRDTDTDTDTGSDTESDSDSDSDFYGTEDAGRSVNEIRHGQRQDEPERQHHPLSHNQQQLNSLAQYAIPPTHRQAVAFDLQTLAGYEHQFDNVPPPSYHSLVQAGNAPRSSSFNTFIPFESLNVQPTFADSQPVNIQAIEQTLTSSTSVRSLSPPLSQGSLSSQSGPHVRAVSHQVLNTLLELLHQFENHIQDEFKTPAFKHRRPNTNRDHDHDQSHSNSSTPTATAVATAAAAEWHNRRPQNVSSFAYLLIELQQIGISSNAMSELWHQPQQGQQHWLTLTGNASSEAELATSLIILEKNCVFGMDRERWCGANGTREQWLNSLQEIVENS</sequence>
<feature type="region of interest" description="Disordered" evidence="1">
    <location>
        <begin position="1044"/>
        <end position="1078"/>
    </location>
</feature>
<feature type="compositionally biased region" description="Polar residues" evidence="1">
    <location>
        <begin position="208"/>
        <end position="217"/>
    </location>
</feature>
<keyword evidence="3" id="KW-1185">Reference proteome</keyword>
<dbReference type="InParanoid" id="A0A1Y2GKM4"/>
<feature type="compositionally biased region" description="Acidic residues" evidence="1">
    <location>
        <begin position="854"/>
        <end position="870"/>
    </location>
</feature>
<feature type="region of interest" description="Disordered" evidence="1">
    <location>
        <begin position="16"/>
        <end position="65"/>
    </location>
</feature>
<feature type="compositionally biased region" description="Basic and acidic residues" evidence="1">
    <location>
        <begin position="1055"/>
        <end position="1064"/>
    </location>
</feature>
<dbReference type="Proteomes" id="UP000193648">
    <property type="component" value="Unassembled WGS sequence"/>
</dbReference>
<feature type="region of interest" description="Disordered" evidence="1">
    <location>
        <begin position="603"/>
        <end position="713"/>
    </location>
</feature>
<evidence type="ECO:0000313" key="2">
    <source>
        <dbReference type="EMBL" id="ORZ13845.1"/>
    </source>
</evidence>
<protein>
    <submittedName>
        <fullName evidence="2">Uncharacterized protein</fullName>
    </submittedName>
</protein>
<feature type="compositionally biased region" description="Basic and acidic residues" evidence="1">
    <location>
        <begin position="877"/>
        <end position="898"/>
    </location>
</feature>
<feature type="compositionally biased region" description="Polar residues" evidence="1">
    <location>
        <begin position="806"/>
        <end position="815"/>
    </location>
</feature>
<feature type="compositionally biased region" description="Pro residues" evidence="1">
    <location>
        <begin position="650"/>
        <end position="662"/>
    </location>
</feature>
<feature type="compositionally biased region" description="Basic and acidic residues" evidence="1">
    <location>
        <begin position="843"/>
        <end position="853"/>
    </location>
</feature>
<feature type="region of interest" description="Disordered" evidence="1">
    <location>
        <begin position="133"/>
        <end position="154"/>
    </location>
</feature>
<feature type="compositionally biased region" description="Low complexity" evidence="1">
    <location>
        <begin position="1065"/>
        <end position="1078"/>
    </location>
</feature>
<feature type="region of interest" description="Disordered" evidence="1">
    <location>
        <begin position="522"/>
        <end position="550"/>
    </location>
</feature>
<evidence type="ECO:0000313" key="3">
    <source>
        <dbReference type="Proteomes" id="UP000193648"/>
    </source>
</evidence>
<dbReference type="GeneID" id="33570699"/>
<dbReference type="EMBL" id="MCFF01000022">
    <property type="protein sequence ID" value="ORZ13845.1"/>
    <property type="molecule type" value="Genomic_DNA"/>
</dbReference>
<feature type="region of interest" description="Disordered" evidence="1">
    <location>
        <begin position="843"/>
        <end position="904"/>
    </location>
</feature>
<feature type="compositionally biased region" description="Acidic residues" evidence="1">
    <location>
        <begin position="788"/>
        <end position="800"/>
    </location>
</feature>
<feature type="region of interest" description="Disordered" evidence="1">
    <location>
        <begin position="563"/>
        <end position="590"/>
    </location>
</feature>
<accession>A0A1Y2GKM4</accession>
<organism evidence="2 3">
    <name type="scientific">Lobosporangium transversale</name>
    <dbReference type="NCBI Taxonomy" id="64571"/>
    <lineage>
        <taxon>Eukaryota</taxon>
        <taxon>Fungi</taxon>
        <taxon>Fungi incertae sedis</taxon>
        <taxon>Mucoromycota</taxon>
        <taxon>Mortierellomycotina</taxon>
        <taxon>Mortierellomycetes</taxon>
        <taxon>Mortierellales</taxon>
        <taxon>Mortierellaceae</taxon>
        <taxon>Lobosporangium</taxon>
    </lineage>
</organism>
<evidence type="ECO:0000256" key="1">
    <source>
        <dbReference type="SAM" id="MobiDB-lite"/>
    </source>
</evidence>
<feature type="compositionally biased region" description="Polar residues" evidence="1">
    <location>
        <begin position="680"/>
        <end position="692"/>
    </location>
</feature>
<feature type="region of interest" description="Disordered" evidence="1">
    <location>
        <begin position="993"/>
        <end position="1013"/>
    </location>
</feature>
<gene>
    <name evidence="2" type="ORF">BCR41DRAFT_397007</name>
</gene>
<dbReference type="RefSeq" id="XP_021880629.1">
    <property type="nucleotide sequence ID" value="XM_022028856.1"/>
</dbReference>
<dbReference type="AlphaFoldDB" id="A0A1Y2GKM4"/>
<feature type="compositionally biased region" description="Polar residues" evidence="1">
    <location>
        <begin position="529"/>
        <end position="542"/>
    </location>
</feature>
<feature type="compositionally biased region" description="Polar residues" evidence="1">
    <location>
        <begin position="16"/>
        <end position="26"/>
    </location>
</feature>
<comment type="caution">
    <text evidence="2">The sequence shown here is derived from an EMBL/GenBank/DDBJ whole genome shotgun (WGS) entry which is preliminary data.</text>
</comment>
<reference evidence="2 3" key="1">
    <citation type="submission" date="2016-07" db="EMBL/GenBank/DDBJ databases">
        <title>Pervasive Adenine N6-methylation of Active Genes in Fungi.</title>
        <authorList>
            <consortium name="DOE Joint Genome Institute"/>
            <person name="Mondo S.J."/>
            <person name="Dannebaum R.O."/>
            <person name="Kuo R.C."/>
            <person name="Labutti K."/>
            <person name="Haridas S."/>
            <person name="Kuo A."/>
            <person name="Salamov A."/>
            <person name="Ahrendt S.R."/>
            <person name="Lipzen A."/>
            <person name="Sullivan W."/>
            <person name="Andreopoulos W.B."/>
            <person name="Clum A."/>
            <person name="Lindquist E."/>
            <person name="Daum C."/>
            <person name="Ramamoorthy G.K."/>
            <person name="Gryganskyi A."/>
            <person name="Culley D."/>
            <person name="Magnuson J.K."/>
            <person name="James T.Y."/>
            <person name="O'Malley M.A."/>
            <person name="Stajich J.E."/>
            <person name="Spatafora J.W."/>
            <person name="Visel A."/>
            <person name="Grigoriev I.V."/>
        </authorList>
    </citation>
    <scope>NUCLEOTIDE SEQUENCE [LARGE SCALE GENOMIC DNA]</scope>
    <source>
        <strain evidence="2 3">NRRL 3116</strain>
    </source>
</reference>
<feature type="region of interest" description="Disordered" evidence="1">
    <location>
        <begin position="204"/>
        <end position="231"/>
    </location>
</feature>
<name>A0A1Y2GKM4_9FUNG</name>
<feature type="compositionally biased region" description="Low complexity" evidence="1">
    <location>
        <begin position="30"/>
        <end position="65"/>
    </location>
</feature>
<feature type="region of interest" description="Disordered" evidence="1">
    <location>
        <begin position="781"/>
        <end position="818"/>
    </location>
</feature>
<proteinExistence type="predicted"/>
<dbReference type="OrthoDB" id="2448801at2759"/>